<protein>
    <submittedName>
        <fullName evidence="2">Uncharacterized protein</fullName>
    </submittedName>
</protein>
<accession>A0ABS8WHA3</accession>
<comment type="caution">
    <text evidence="2">The sequence shown here is derived from an EMBL/GenBank/DDBJ whole genome shotgun (WGS) entry which is preliminary data.</text>
</comment>
<name>A0ABS8WHA3_DATST</name>
<sequence>MPIHGSQTEDIKLANRLNREQRQGKRVRSTGHDNSYCEGSRRPAFHQRWLGPTPFTASALPLRSENDNQVGVGEDTRGCIKWGHVDASDEGDRAISKGTTPILSRGLGVM</sequence>
<evidence type="ECO:0000256" key="1">
    <source>
        <dbReference type="SAM" id="MobiDB-lite"/>
    </source>
</evidence>
<gene>
    <name evidence="2" type="ORF">HAX54_044748</name>
</gene>
<keyword evidence="3" id="KW-1185">Reference proteome</keyword>
<evidence type="ECO:0000313" key="3">
    <source>
        <dbReference type="Proteomes" id="UP000823775"/>
    </source>
</evidence>
<feature type="region of interest" description="Disordered" evidence="1">
    <location>
        <begin position="1"/>
        <end position="40"/>
    </location>
</feature>
<evidence type="ECO:0000313" key="2">
    <source>
        <dbReference type="EMBL" id="MCE3049394.1"/>
    </source>
</evidence>
<proteinExistence type="predicted"/>
<feature type="compositionally biased region" description="Basic and acidic residues" evidence="1">
    <location>
        <begin position="7"/>
        <end position="23"/>
    </location>
</feature>
<reference evidence="2 3" key="1">
    <citation type="journal article" date="2021" name="BMC Genomics">
        <title>Datura genome reveals duplications of psychoactive alkaloid biosynthetic genes and high mutation rate following tissue culture.</title>
        <authorList>
            <person name="Rajewski A."/>
            <person name="Carter-House D."/>
            <person name="Stajich J."/>
            <person name="Litt A."/>
        </authorList>
    </citation>
    <scope>NUCLEOTIDE SEQUENCE [LARGE SCALE GENOMIC DNA]</scope>
    <source>
        <strain evidence="2">AR-01</strain>
    </source>
</reference>
<dbReference type="EMBL" id="JACEIK010006863">
    <property type="protein sequence ID" value="MCE3049394.1"/>
    <property type="molecule type" value="Genomic_DNA"/>
</dbReference>
<dbReference type="Proteomes" id="UP000823775">
    <property type="component" value="Unassembled WGS sequence"/>
</dbReference>
<organism evidence="2 3">
    <name type="scientific">Datura stramonium</name>
    <name type="common">Jimsonweed</name>
    <name type="synonym">Common thornapple</name>
    <dbReference type="NCBI Taxonomy" id="4076"/>
    <lineage>
        <taxon>Eukaryota</taxon>
        <taxon>Viridiplantae</taxon>
        <taxon>Streptophyta</taxon>
        <taxon>Embryophyta</taxon>
        <taxon>Tracheophyta</taxon>
        <taxon>Spermatophyta</taxon>
        <taxon>Magnoliopsida</taxon>
        <taxon>eudicotyledons</taxon>
        <taxon>Gunneridae</taxon>
        <taxon>Pentapetalae</taxon>
        <taxon>asterids</taxon>
        <taxon>lamiids</taxon>
        <taxon>Solanales</taxon>
        <taxon>Solanaceae</taxon>
        <taxon>Solanoideae</taxon>
        <taxon>Datureae</taxon>
        <taxon>Datura</taxon>
    </lineage>
</organism>